<evidence type="ECO:0000259" key="1">
    <source>
        <dbReference type="Pfam" id="PF02579"/>
    </source>
</evidence>
<name>A0A9D8PQ18_9DELT</name>
<dbReference type="AlphaFoldDB" id="A0A9D8PQ18"/>
<proteinExistence type="predicted"/>
<dbReference type="SUPFAM" id="SSF53146">
    <property type="entry name" value="Nitrogenase accessory factor-like"/>
    <property type="match status" value="1"/>
</dbReference>
<dbReference type="Proteomes" id="UP000809273">
    <property type="component" value="Unassembled WGS sequence"/>
</dbReference>
<dbReference type="InterPro" id="IPR033913">
    <property type="entry name" value="MTH1175_dom"/>
</dbReference>
<feature type="domain" description="Dinitrogenase iron-molybdenum cofactor biosynthesis" evidence="1">
    <location>
        <begin position="15"/>
        <end position="108"/>
    </location>
</feature>
<comment type="caution">
    <text evidence="2">The sequence shown here is derived from an EMBL/GenBank/DDBJ whole genome shotgun (WGS) entry which is preliminary data.</text>
</comment>
<dbReference type="InterPro" id="IPR036105">
    <property type="entry name" value="DiNase_FeMo-co_biosyn_sf"/>
</dbReference>
<protein>
    <submittedName>
        <fullName evidence="2">NifB/NifX family molybdenum-iron cluster-binding protein</fullName>
    </submittedName>
</protein>
<dbReference type="PANTHER" id="PTHR42983:SF1">
    <property type="entry name" value="IRON-MOLYBDENUM PROTEIN"/>
    <property type="match status" value="1"/>
</dbReference>
<gene>
    <name evidence="2" type="ORF">JW984_09400</name>
</gene>
<dbReference type="EMBL" id="JAFGIX010000047">
    <property type="protein sequence ID" value="MBN1573395.1"/>
    <property type="molecule type" value="Genomic_DNA"/>
</dbReference>
<evidence type="ECO:0000313" key="2">
    <source>
        <dbReference type="EMBL" id="MBN1573395.1"/>
    </source>
</evidence>
<organism evidence="2 3">
    <name type="scientific">Candidatus Zymogenus saltonus</name>
    <dbReference type="NCBI Taxonomy" id="2844893"/>
    <lineage>
        <taxon>Bacteria</taxon>
        <taxon>Deltaproteobacteria</taxon>
        <taxon>Candidatus Zymogenia</taxon>
        <taxon>Candidatus Zymogeniales</taxon>
        <taxon>Candidatus Zymogenaceae</taxon>
        <taxon>Candidatus Zymogenus</taxon>
    </lineage>
</organism>
<reference evidence="2" key="2">
    <citation type="submission" date="2021-01" db="EMBL/GenBank/DDBJ databases">
        <authorList>
            <person name="Hahn C.R."/>
            <person name="Youssef N.H."/>
            <person name="Elshahed M."/>
        </authorList>
    </citation>
    <scope>NUCLEOTIDE SEQUENCE</scope>
    <source>
        <strain evidence="2">Zod_Metabat.24</strain>
    </source>
</reference>
<dbReference type="Gene3D" id="3.30.420.130">
    <property type="entry name" value="Dinitrogenase iron-molybdenum cofactor biosynthesis domain"/>
    <property type="match status" value="1"/>
</dbReference>
<dbReference type="InterPro" id="IPR003731">
    <property type="entry name" value="Di-Nase_FeMo-co_biosynth"/>
</dbReference>
<dbReference type="PANTHER" id="PTHR42983">
    <property type="entry name" value="DINITROGENASE IRON-MOLYBDENUM COFACTOR PROTEIN-RELATED"/>
    <property type="match status" value="1"/>
</dbReference>
<dbReference type="CDD" id="cd00851">
    <property type="entry name" value="MTH1175"/>
    <property type="match status" value="1"/>
</dbReference>
<accession>A0A9D8PQ18</accession>
<evidence type="ECO:0000313" key="3">
    <source>
        <dbReference type="Proteomes" id="UP000809273"/>
    </source>
</evidence>
<sequence length="128" mass="13665">MKKIVMASEDNLGLDGRLSAHFGRCPYYVVADFNDAVELSAGDVEVVENPHFNNHQPGIMPEFIQSLGADVMIAGGMGPRAIELFNGMGIEVVTGYAGKIEDILKAYLAGRVKGTVPCAHDHDDGCGE</sequence>
<reference evidence="2" key="1">
    <citation type="journal article" date="2021" name="Environ. Microbiol.">
        <title>Genomic characterization of three novel Desulfobacterota classes expand the metabolic and phylogenetic diversity of the phylum.</title>
        <authorList>
            <person name="Murphy C.L."/>
            <person name="Biggerstaff J."/>
            <person name="Eichhorn A."/>
            <person name="Ewing E."/>
            <person name="Shahan R."/>
            <person name="Soriano D."/>
            <person name="Stewart S."/>
            <person name="VanMol K."/>
            <person name="Walker R."/>
            <person name="Walters P."/>
            <person name="Elshahed M.S."/>
            <person name="Youssef N.H."/>
        </authorList>
    </citation>
    <scope>NUCLEOTIDE SEQUENCE</scope>
    <source>
        <strain evidence="2">Zod_Metabat.24</strain>
    </source>
</reference>
<dbReference type="Pfam" id="PF02579">
    <property type="entry name" value="Nitro_FeMo-Co"/>
    <property type="match status" value="1"/>
</dbReference>